<keyword evidence="2" id="KW-0762">Sugar transport</keyword>
<keyword evidence="2" id="KW-0813">Transport</keyword>
<dbReference type="InterPro" id="IPR002178">
    <property type="entry name" value="PTS_EIIA_type-2_dom"/>
</dbReference>
<proteinExistence type="predicted"/>
<evidence type="ECO:0000259" key="1">
    <source>
        <dbReference type="PROSITE" id="PS51094"/>
    </source>
</evidence>
<dbReference type="PANTHER" id="PTHR47738:SF3">
    <property type="entry name" value="PHOSPHOTRANSFERASE SYSTEM MANNITOL_FRUCTOSE-SPECIFIC IIA DOMAIN CONTAINING PROTEIN"/>
    <property type="match status" value="1"/>
</dbReference>
<reference evidence="3" key="1">
    <citation type="submission" date="2022-10" db="EMBL/GenBank/DDBJ databases">
        <title>Streptococcus didelphis as causative of fatal infections in opossums (Didelphis albiventris).</title>
        <authorList>
            <person name="Breyer G.M."/>
            <person name="Da Silva M.E.R.J."/>
            <person name="Siqueira F.M."/>
        </authorList>
    </citation>
    <scope>NUCLEOTIDE SEQUENCE [LARGE SCALE GENOMIC DNA]</scope>
    <source>
        <strain evidence="3">LBVP101/21</strain>
    </source>
</reference>
<dbReference type="Pfam" id="PF00359">
    <property type="entry name" value="PTS_EIIA_2"/>
    <property type="match status" value="1"/>
</dbReference>
<organism evidence="2 3">
    <name type="scientific">Streptococcus didelphis</name>
    <dbReference type="NCBI Taxonomy" id="102886"/>
    <lineage>
        <taxon>Bacteria</taxon>
        <taxon>Bacillati</taxon>
        <taxon>Bacillota</taxon>
        <taxon>Bacilli</taxon>
        <taxon>Lactobacillales</taxon>
        <taxon>Streptococcaceae</taxon>
        <taxon>Streptococcus</taxon>
    </lineage>
</organism>
<evidence type="ECO:0000313" key="2">
    <source>
        <dbReference type="EMBL" id="WMB28632.1"/>
    </source>
</evidence>
<dbReference type="PANTHER" id="PTHR47738">
    <property type="entry name" value="PTS SYSTEM FRUCTOSE-LIKE EIIA COMPONENT-RELATED"/>
    <property type="match status" value="1"/>
</dbReference>
<keyword evidence="3" id="KW-1185">Reference proteome</keyword>
<dbReference type="EMBL" id="CP110509">
    <property type="protein sequence ID" value="WMB28632.1"/>
    <property type="molecule type" value="Genomic_DNA"/>
</dbReference>
<dbReference type="InterPro" id="IPR051541">
    <property type="entry name" value="PTS_SugarTrans_NitroReg"/>
</dbReference>
<dbReference type="Gene3D" id="3.40.930.10">
    <property type="entry name" value="Mannitol-specific EII, Chain A"/>
    <property type="match status" value="1"/>
</dbReference>
<feature type="domain" description="PTS EIIA type-2" evidence="1">
    <location>
        <begin position="1"/>
        <end position="151"/>
    </location>
</feature>
<accession>A0ABY9LIF5</accession>
<gene>
    <name evidence="2" type="ORF">N1496_03775</name>
</gene>
<dbReference type="SUPFAM" id="SSF55804">
    <property type="entry name" value="Phoshotransferase/anion transport protein"/>
    <property type="match status" value="1"/>
</dbReference>
<dbReference type="RefSeq" id="WP_018366641.1">
    <property type="nucleotide sequence ID" value="NZ_CP104407.1"/>
</dbReference>
<dbReference type="InterPro" id="IPR016152">
    <property type="entry name" value="PTrfase/Anion_transptr"/>
</dbReference>
<sequence>MFSDILFTEAKTQEELFEQVANQLQTQVYVTADYKEALKKREKDFPTGLKIDYKDGSDVLFAAIPHTETQYCLVDRLVYVKNSFPITFKHMINPQEDCYAKHFFFIINSKKSGQTQLLSNVITFFISKGNLQRLEDLGNHKKEIKDFLVEKGVLNND</sequence>
<dbReference type="Proteomes" id="UP001238096">
    <property type="component" value="Chromosome"/>
</dbReference>
<protein>
    <submittedName>
        <fullName evidence="2">PTS sugar transporter subunit IIA</fullName>
    </submittedName>
</protein>
<evidence type="ECO:0000313" key="3">
    <source>
        <dbReference type="Proteomes" id="UP001238096"/>
    </source>
</evidence>
<dbReference type="PROSITE" id="PS51094">
    <property type="entry name" value="PTS_EIIA_TYPE_2"/>
    <property type="match status" value="1"/>
</dbReference>
<name>A0ABY9LIF5_9STRE</name>